<proteinExistence type="predicted"/>
<dbReference type="AlphaFoldDB" id="A0A9D4M9E1"/>
<keyword evidence="2" id="KW-1185">Reference proteome</keyword>
<accession>A0A9D4M9E1</accession>
<gene>
    <name evidence="1" type="ORF">DPMN_035746</name>
</gene>
<reference evidence="1" key="2">
    <citation type="submission" date="2020-11" db="EMBL/GenBank/DDBJ databases">
        <authorList>
            <person name="McCartney M.A."/>
            <person name="Auch B."/>
            <person name="Kono T."/>
            <person name="Mallez S."/>
            <person name="Becker A."/>
            <person name="Gohl D.M."/>
            <person name="Silverstein K.A.T."/>
            <person name="Koren S."/>
            <person name="Bechman K.B."/>
            <person name="Herman A."/>
            <person name="Abrahante J.E."/>
            <person name="Garbe J."/>
        </authorList>
    </citation>
    <scope>NUCLEOTIDE SEQUENCE</scope>
    <source>
        <strain evidence="1">Duluth1</strain>
        <tissue evidence="1">Whole animal</tissue>
    </source>
</reference>
<sequence length="141" mass="15934">MTTILSNFVVRHDFGKEHIDVSTDFDASTIKMLINEQGKVRTATDRRDLLRSATNRYDQTTNPLRSGTIKYDATRISTIQLRIRYGLVRPPDLQPSVRPSKSRIGRERVVLKASVLSTTSFFFSDLINSFVALIRGSVTEA</sequence>
<name>A0A9D4M9E1_DREPO</name>
<reference evidence="1" key="1">
    <citation type="journal article" date="2019" name="bioRxiv">
        <title>The Genome of the Zebra Mussel, Dreissena polymorpha: A Resource for Invasive Species Research.</title>
        <authorList>
            <person name="McCartney M.A."/>
            <person name="Auch B."/>
            <person name="Kono T."/>
            <person name="Mallez S."/>
            <person name="Zhang Y."/>
            <person name="Obille A."/>
            <person name="Becker A."/>
            <person name="Abrahante J.E."/>
            <person name="Garbe J."/>
            <person name="Badalamenti J.P."/>
            <person name="Herman A."/>
            <person name="Mangelson H."/>
            <person name="Liachko I."/>
            <person name="Sullivan S."/>
            <person name="Sone E.D."/>
            <person name="Koren S."/>
            <person name="Silverstein K.A.T."/>
            <person name="Beckman K.B."/>
            <person name="Gohl D.M."/>
        </authorList>
    </citation>
    <scope>NUCLEOTIDE SEQUENCE</scope>
    <source>
        <strain evidence="1">Duluth1</strain>
        <tissue evidence="1">Whole animal</tissue>
    </source>
</reference>
<comment type="caution">
    <text evidence="1">The sequence shown here is derived from an EMBL/GenBank/DDBJ whole genome shotgun (WGS) entry which is preliminary data.</text>
</comment>
<evidence type="ECO:0000313" key="1">
    <source>
        <dbReference type="EMBL" id="KAH3872528.1"/>
    </source>
</evidence>
<dbReference type="Proteomes" id="UP000828390">
    <property type="component" value="Unassembled WGS sequence"/>
</dbReference>
<protein>
    <submittedName>
        <fullName evidence="1">Uncharacterized protein</fullName>
    </submittedName>
</protein>
<dbReference type="EMBL" id="JAIWYP010000002">
    <property type="protein sequence ID" value="KAH3872528.1"/>
    <property type="molecule type" value="Genomic_DNA"/>
</dbReference>
<organism evidence="1 2">
    <name type="scientific">Dreissena polymorpha</name>
    <name type="common">Zebra mussel</name>
    <name type="synonym">Mytilus polymorpha</name>
    <dbReference type="NCBI Taxonomy" id="45954"/>
    <lineage>
        <taxon>Eukaryota</taxon>
        <taxon>Metazoa</taxon>
        <taxon>Spiralia</taxon>
        <taxon>Lophotrochozoa</taxon>
        <taxon>Mollusca</taxon>
        <taxon>Bivalvia</taxon>
        <taxon>Autobranchia</taxon>
        <taxon>Heteroconchia</taxon>
        <taxon>Euheterodonta</taxon>
        <taxon>Imparidentia</taxon>
        <taxon>Neoheterodontei</taxon>
        <taxon>Myida</taxon>
        <taxon>Dreissenoidea</taxon>
        <taxon>Dreissenidae</taxon>
        <taxon>Dreissena</taxon>
    </lineage>
</organism>
<evidence type="ECO:0000313" key="2">
    <source>
        <dbReference type="Proteomes" id="UP000828390"/>
    </source>
</evidence>